<accession>A0A923I627</accession>
<dbReference type="Pfam" id="PF00171">
    <property type="entry name" value="Aldedh"/>
    <property type="match status" value="1"/>
</dbReference>
<evidence type="ECO:0000259" key="8">
    <source>
        <dbReference type="Pfam" id="PF00171"/>
    </source>
</evidence>
<dbReference type="EMBL" id="JACONZ010000001">
    <property type="protein sequence ID" value="MBC5580474.1"/>
    <property type="molecule type" value="Genomic_DNA"/>
</dbReference>
<proteinExistence type="inferred from homology"/>
<dbReference type="CDD" id="cd07136">
    <property type="entry name" value="ALDH_YwdH-P39616"/>
    <property type="match status" value="1"/>
</dbReference>
<feature type="active site" evidence="5 6">
    <location>
        <position position="210"/>
    </location>
</feature>
<evidence type="ECO:0000256" key="3">
    <source>
        <dbReference type="ARBA" id="ARBA00023027"/>
    </source>
</evidence>
<sequence>MSESAVILAAQRRYFNSGATLPPAARRAALRRLLDAVTEREDEILNALSEDLGKARMEGYLTEVGIVKSELRAMLRHLDRWARPRRVGTPLAHFPSRSVVWPEPYGVVLVQSPWNYPFQLCLAPVAGALAAGNCVMIKPGSAAPATAAVIAELIAAAFPSQYVHVLRPGGDSHEEILAEHYDYILFTGSQRVGSIVMTAAAKHLTPVTLELGGKSPCIVDETADLKLAAKRIAFGKFLNAGQTCVAPDHLLVQRSVKAPLLEELKSAVAELYGPDPLQSPDLPRIVNEHHFKRLLGLLEGQQVVIGGQWDAENRRIAPTVLDNVKEDAAVMGEEIFGPILPVLTFETLDEVVERQHALPKPLALYLFTRSRAAERRIIENVSYGGGCVNDTIVHLANDQLPFGGVGASGMGSYHGKASFDTFTHYKGVLKKSNLLDIPLRYAPYTERAFRLAKKIMR</sequence>
<dbReference type="InterPro" id="IPR016161">
    <property type="entry name" value="Ald_DH/histidinol_DH"/>
</dbReference>
<evidence type="ECO:0000256" key="4">
    <source>
        <dbReference type="PIRNR" id="PIRNR036492"/>
    </source>
</evidence>
<keyword evidence="10" id="KW-1185">Reference proteome</keyword>
<dbReference type="FunFam" id="3.40.605.10:FF:000004">
    <property type="entry name" value="Aldehyde dehydrogenase"/>
    <property type="match status" value="1"/>
</dbReference>
<evidence type="ECO:0000256" key="2">
    <source>
        <dbReference type="ARBA" id="ARBA00023002"/>
    </source>
</evidence>
<dbReference type="GO" id="GO:0005737">
    <property type="term" value="C:cytoplasm"/>
    <property type="evidence" value="ECO:0007669"/>
    <property type="project" value="TreeGrafter"/>
</dbReference>
<evidence type="ECO:0000256" key="1">
    <source>
        <dbReference type="ARBA" id="ARBA00009986"/>
    </source>
</evidence>
<comment type="similarity">
    <text evidence="1 4 7">Belongs to the aldehyde dehydrogenase family.</text>
</comment>
<dbReference type="Gene3D" id="3.40.309.10">
    <property type="entry name" value="Aldehyde Dehydrogenase, Chain A, domain 2"/>
    <property type="match status" value="1"/>
</dbReference>
<dbReference type="Gene3D" id="3.40.605.10">
    <property type="entry name" value="Aldehyde Dehydrogenase, Chain A, domain 1"/>
    <property type="match status" value="1"/>
</dbReference>
<dbReference type="GO" id="GO:0004029">
    <property type="term" value="F:aldehyde dehydrogenase (NAD+) activity"/>
    <property type="evidence" value="ECO:0007669"/>
    <property type="project" value="TreeGrafter"/>
</dbReference>
<evidence type="ECO:0000256" key="5">
    <source>
        <dbReference type="PIRSR" id="PIRSR036492-1"/>
    </source>
</evidence>
<dbReference type="InterPro" id="IPR016162">
    <property type="entry name" value="Ald_DH_N"/>
</dbReference>
<dbReference type="GO" id="GO:0006081">
    <property type="term" value="P:aldehyde metabolic process"/>
    <property type="evidence" value="ECO:0007669"/>
    <property type="project" value="InterPro"/>
</dbReference>
<dbReference type="SUPFAM" id="SSF53720">
    <property type="entry name" value="ALDH-like"/>
    <property type="match status" value="1"/>
</dbReference>
<feature type="active site" evidence="5">
    <location>
        <position position="244"/>
    </location>
</feature>
<name>A0A923I627_9FIRM</name>
<evidence type="ECO:0000313" key="9">
    <source>
        <dbReference type="EMBL" id="MBC5580474.1"/>
    </source>
</evidence>
<gene>
    <name evidence="9" type="ORF">H8S23_03045</name>
</gene>
<dbReference type="RefSeq" id="WP_186886824.1">
    <property type="nucleotide sequence ID" value="NZ_JACONZ010000001.1"/>
</dbReference>
<dbReference type="PANTHER" id="PTHR43570:SF16">
    <property type="entry name" value="ALDEHYDE DEHYDROGENASE TYPE III, ISOFORM Q"/>
    <property type="match status" value="1"/>
</dbReference>
<organism evidence="9 10">
    <name type="scientific">Anaerofilum hominis</name>
    <dbReference type="NCBI Taxonomy" id="2763016"/>
    <lineage>
        <taxon>Bacteria</taxon>
        <taxon>Bacillati</taxon>
        <taxon>Bacillota</taxon>
        <taxon>Clostridia</taxon>
        <taxon>Eubacteriales</taxon>
        <taxon>Oscillospiraceae</taxon>
        <taxon>Anaerofilum</taxon>
    </lineage>
</organism>
<keyword evidence="2 4" id="KW-0560">Oxidoreductase</keyword>
<dbReference type="InterPro" id="IPR012394">
    <property type="entry name" value="Aldehyde_DH_NAD(P)"/>
</dbReference>
<evidence type="ECO:0000256" key="6">
    <source>
        <dbReference type="PROSITE-ProRule" id="PRU10007"/>
    </source>
</evidence>
<comment type="caution">
    <text evidence="9">The sequence shown here is derived from an EMBL/GenBank/DDBJ whole genome shotgun (WGS) entry which is preliminary data.</text>
</comment>
<reference evidence="9" key="1">
    <citation type="submission" date="2020-08" db="EMBL/GenBank/DDBJ databases">
        <title>Genome public.</title>
        <authorList>
            <person name="Liu C."/>
            <person name="Sun Q."/>
        </authorList>
    </citation>
    <scope>NUCLEOTIDE SEQUENCE</scope>
    <source>
        <strain evidence="9">BX8</strain>
    </source>
</reference>
<dbReference type="InterPro" id="IPR016163">
    <property type="entry name" value="Ald_DH_C"/>
</dbReference>
<dbReference type="PIRSF" id="PIRSF036492">
    <property type="entry name" value="ALDH"/>
    <property type="match status" value="1"/>
</dbReference>
<evidence type="ECO:0000256" key="7">
    <source>
        <dbReference type="RuleBase" id="RU003345"/>
    </source>
</evidence>
<dbReference type="InterPro" id="IPR015590">
    <property type="entry name" value="Aldehyde_DH_dom"/>
</dbReference>
<dbReference type="PANTHER" id="PTHR43570">
    <property type="entry name" value="ALDEHYDE DEHYDROGENASE"/>
    <property type="match status" value="1"/>
</dbReference>
<protein>
    <recommendedName>
        <fullName evidence="4">Aldehyde dehydrogenase</fullName>
    </recommendedName>
</protein>
<dbReference type="InterPro" id="IPR016160">
    <property type="entry name" value="Ald_DH_CS_CYS"/>
</dbReference>
<dbReference type="Proteomes" id="UP000659630">
    <property type="component" value="Unassembled WGS sequence"/>
</dbReference>
<dbReference type="InterPro" id="IPR029510">
    <property type="entry name" value="Ald_DH_CS_GLU"/>
</dbReference>
<dbReference type="AlphaFoldDB" id="A0A923I627"/>
<dbReference type="PROSITE" id="PS00687">
    <property type="entry name" value="ALDEHYDE_DEHYDR_GLU"/>
    <property type="match status" value="1"/>
</dbReference>
<dbReference type="FunFam" id="3.40.309.10:FF:000003">
    <property type="entry name" value="Aldehyde dehydrogenase"/>
    <property type="match status" value="1"/>
</dbReference>
<keyword evidence="3" id="KW-0520">NAD</keyword>
<dbReference type="PROSITE" id="PS00070">
    <property type="entry name" value="ALDEHYDE_DEHYDR_CYS"/>
    <property type="match status" value="1"/>
</dbReference>
<feature type="domain" description="Aldehyde dehydrogenase" evidence="8">
    <location>
        <begin position="9"/>
        <end position="427"/>
    </location>
</feature>
<evidence type="ECO:0000313" key="10">
    <source>
        <dbReference type="Proteomes" id="UP000659630"/>
    </source>
</evidence>